<keyword evidence="6" id="KW-1185">Reference proteome</keyword>
<gene>
    <name evidence="5" type="ORF">SAMN05421642_107168</name>
</gene>
<evidence type="ECO:0000256" key="1">
    <source>
        <dbReference type="ARBA" id="ARBA00023015"/>
    </source>
</evidence>
<dbReference type="InterPro" id="IPR036390">
    <property type="entry name" value="WH_DNA-bd_sf"/>
</dbReference>
<dbReference type="SUPFAM" id="SSF46785">
    <property type="entry name" value="Winged helix' DNA-binding domain"/>
    <property type="match status" value="1"/>
</dbReference>
<dbReference type="CDD" id="cd07377">
    <property type="entry name" value="WHTH_GntR"/>
    <property type="match status" value="1"/>
</dbReference>
<organism evidence="5 6">
    <name type="scientific">Rhodococcoides kyotonense</name>
    <dbReference type="NCBI Taxonomy" id="398843"/>
    <lineage>
        <taxon>Bacteria</taxon>
        <taxon>Bacillati</taxon>
        <taxon>Actinomycetota</taxon>
        <taxon>Actinomycetes</taxon>
        <taxon>Mycobacteriales</taxon>
        <taxon>Nocardiaceae</taxon>
        <taxon>Rhodococcoides</taxon>
    </lineage>
</organism>
<dbReference type="GO" id="GO:0003700">
    <property type="term" value="F:DNA-binding transcription factor activity"/>
    <property type="evidence" value="ECO:0007669"/>
    <property type="project" value="InterPro"/>
</dbReference>
<dbReference type="InterPro" id="IPR008920">
    <property type="entry name" value="TF_FadR/GntR_C"/>
</dbReference>
<evidence type="ECO:0000256" key="3">
    <source>
        <dbReference type="ARBA" id="ARBA00023163"/>
    </source>
</evidence>
<evidence type="ECO:0000259" key="4">
    <source>
        <dbReference type="PROSITE" id="PS50949"/>
    </source>
</evidence>
<keyword evidence="3" id="KW-0804">Transcription</keyword>
<dbReference type="AlphaFoldDB" id="A0A239IQB4"/>
<reference evidence="6" key="1">
    <citation type="submission" date="2017-06" db="EMBL/GenBank/DDBJ databases">
        <authorList>
            <person name="Varghese N."/>
            <person name="Submissions S."/>
        </authorList>
    </citation>
    <scope>NUCLEOTIDE SEQUENCE [LARGE SCALE GENOMIC DNA]</scope>
    <source>
        <strain evidence="6">JCM 23211</strain>
    </source>
</reference>
<dbReference type="Pfam" id="PF00392">
    <property type="entry name" value="GntR"/>
    <property type="match status" value="1"/>
</dbReference>
<dbReference type="PANTHER" id="PTHR43537">
    <property type="entry name" value="TRANSCRIPTIONAL REGULATOR, GNTR FAMILY"/>
    <property type="match status" value="1"/>
</dbReference>
<feature type="domain" description="HTH gntR-type" evidence="4">
    <location>
        <begin position="18"/>
        <end position="85"/>
    </location>
</feature>
<evidence type="ECO:0000256" key="2">
    <source>
        <dbReference type="ARBA" id="ARBA00023125"/>
    </source>
</evidence>
<sequence length="239" mass="27165">MDAVYTTYMASNSRGPHHTDGGDLTSDLRTAIVEGVYPPGHRLVQEELADRFGVSRIPLREALRTLVGEGLLRSERGRGTFVTALDIEEIDEIYDLRKLIEPSFAEHVVERVSRRDIARFEDMADAMDNVGDTGADTWSRTNLSFHLDMYRLSRLPMRYEIIAQMYHRLEPYSRFYVHGTNAYERVQCEHKGMVDALSSGDATALADLILAHIEGGQTGLHRAWENSADDMNTYWRAKL</sequence>
<dbReference type="Gene3D" id="1.20.120.530">
    <property type="entry name" value="GntR ligand-binding domain-like"/>
    <property type="match status" value="1"/>
</dbReference>
<protein>
    <submittedName>
        <fullName evidence="5">DNA-binding transcriptional regulator, GntR family</fullName>
    </submittedName>
</protein>
<keyword evidence="1" id="KW-0805">Transcription regulation</keyword>
<dbReference type="SMART" id="SM00345">
    <property type="entry name" value="HTH_GNTR"/>
    <property type="match status" value="1"/>
</dbReference>
<dbReference type="Gene3D" id="1.10.10.10">
    <property type="entry name" value="Winged helix-like DNA-binding domain superfamily/Winged helix DNA-binding domain"/>
    <property type="match status" value="1"/>
</dbReference>
<dbReference type="InterPro" id="IPR000524">
    <property type="entry name" value="Tscrpt_reg_HTH_GntR"/>
</dbReference>
<proteinExistence type="predicted"/>
<dbReference type="STRING" id="398843.A3K89_10515"/>
<dbReference type="SMART" id="SM00895">
    <property type="entry name" value="FCD"/>
    <property type="match status" value="1"/>
</dbReference>
<dbReference type="InterPro" id="IPR011711">
    <property type="entry name" value="GntR_C"/>
</dbReference>
<evidence type="ECO:0000313" key="6">
    <source>
        <dbReference type="Proteomes" id="UP000198327"/>
    </source>
</evidence>
<keyword evidence="2 5" id="KW-0238">DNA-binding</keyword>
<dbReference type="InterPro" id="IPR036388">
    <property type="entry name" value="WH-like_DNA-bd_sf"/>
</dbReference>
<name>A0A239IQB4_9NOCA</name>
<dbReference type="SUPFAM" id="SSF48008">
    <property type="entry name" value="GntR ligand-binding domain-like"/>
    <property type="match status" value="1"/>
</dbReference>
<dbReference type="Pfam" id="PF07729">
    <property type="entry name" value="FCD"/>
    <property type="match status" value="1"/>
</dbReference>
<dbReference type="EMBL" id="FZOW01000007">
    <property type="protein sequence ID" value="SNS95745.1"/>
    <property type="molecule type" value="Genomic_DNA"/>
</dbReference>
<dbReference type="PRINTS" id="PR00035">
    <property type="entry name" value="HTHGNTR"/>
</dbReference>
<accession>A0A239IQB4</accession>
<dbReference type="OrthoDB" id="3570892at2"/>
<dbReference type="PANTHER" id="PTHR43537:SF5">
    <property type="entry name" value="UXU OPERON TRANSCRIPTIONAL REGULATOR"/>
    <property type="match status" value="1"/>
</dbReference>
<dbReference type="GO" id="GO:0003677">
    <property type="term" value="F:DNA binding"/>
    <property type="evidence" value="ECO:0007669"/>
    <property type="project" value="UniProtKB-KW"/>
</dbReference>
<evidence type="ECO:0000313" key="5">
    <source>
        <dbReference type="EMBL" id="SNS95745.1"/>
    </source>
</evidence>
<dbReference type="Proteomes" id="UP000198327">
    <property type="component" value="Unassembled WGS sequence"/>
</dbReference>
<dbReference type="PROSITE" id="PS50949">
    <property type="entry name" value="HTH_GNTR"/>
    <property type="match status" value="1"/>
</dbReference>